<reference evidence="2" key="1">
    <citation type="submission" date="2014-09" db="EMBL/GenBank/DDBJ databases">
        <authorList>
            <person name="Magalhaes I.L.F."/>
            <person name="Oliveira U."/>
            <person name="Santos F.R."/>
            <person name="Vidigal T.H.D.A."/>
            <person name="Brescovit A.D."/>
            <person name="Santos A.J."/>
        </authorList>
    </citation>
    <scope>NUCLEOTIDE SEQUENCE</scope>
    <source>
        <tissue evidence="2">Shoot tissue taken approximately 20 cm above the soil surface</tissue>
    </source>
</reference>
<accession>A0A0A9H072</accession>
<reference evidence="2" key="2">
    <citation type="journal article" date="2015" name="Data Brief">
        <title>Shoot transcriptome of the giant reed, Arundo donax.</title>
        <authorList>
            <person name="Barrero R.A."/>
            <person name="Guerrero F.D."/>
            <person name="Moolhuijzen P."/>
            <person name="Goolsby J.A."/>
            <person name="Tidwell J."/>
            <person name="Bellgard S.E."/>
            <person name="Bellgard M.I."/>
        </authorList>
    </citation>
    <scope>NUCLEOTIDE SEQUENCE</scope>
    <source>
        <tissue evidence="2">Shoot tissue taken approximately 20 cm above the soil surface</tissue>
    </source>
</reference>
<evidence type="ECO:0000256" key="1">
    <source>
        <dbReference type="SAM" id="MobiDB-lite"/>
    </source>
</evidence>
<evidence type="ECO:0000313" key="2">
    <source>
        <dbReference type="EMBL" id="JAE30600.1"/>
    </source>
</evidence>
<proteinExistence type="predicted"/>
<dbReference type="AlphaFoldDB" id="A0A0A9H072"/>
<organism evidence="2">
    <name type="scientific">Arundo donax</name>
    <name type="common">Giant reed</name>
    <name type="synonym">Donax arundinaceus</name>
    <dbReference type="NCBI Taxonomy" id="35708"/>
    <lineage>
        <taxon>Eukaryota</taxon>
        <taxon>Viridiplantae</taxon>
        <taxon>Streptophyta</taxon>
        <taxon>Embryophyta</taxon>
        <taxon>Tracheophyta</taxon>
        <taxon>Spermatophyta</taxon>
        <taxon>Magnoliopsida</taxon>
        <taxon>Liliopsida</taxon>
        <taxon>Poales</taxon>
        <taxon>Poaceae</taxon>
        <taxon>PACMAD clade</taxon>
        <taxon>Arundinoideae</taxon>
        <taxon>Arundineae</taxon>
        <taxon>Arundo</taxon>
    </lineage>
</organism>
<sequence length="35" mass="4010">MRPTLTQGPKQFLPENQHNGDLTSPTMWGDEIIEQ</sequence>
<name>A0A0A9H072_ARUDO</name>
<protein>
    <submittedName>
        <fullName evidence="2">Uncharacterized protein</fullName>
    </submittedName>
</protein>
<feature type="compositionally biased region" description="Polar residues" evidence="1">
    <location>
        <begin position="1"/>
        <end position="26"/>
    </location>
</feature>
<feature type="region of interest" description="Disordered" evidence="1">
    <location>
        <begin position="1"/>
        <end position="35"/>
    </location>
</feature>
<dbReference type="EMBL" id="GBRH01167296">
    <property type="protein sequence ID" value="JAE30600.1"/>
    <property type="molecule type" value="Transcribed_RNA"/>
</dbReference>